<comment type="cofactor">
    <cofactor evidence="1 6 7">
        <name>pyridoxal 5'-phosphate</name>
        <dbReference type="ChEBI" id="CHEBI:597326"/>
    </cofactor>
</comment>
<feature type="modified residue" description="N6-(pyridoxal phosphate)lysine" evidence="6">
    <location>
        <position position="150"/>
    </location>
</feature>
<name>A0ABC8UAZ1_9AQUA</name>
<dbReference type="EMBL" id="CAUOFW020007336">
    <property type="protein sequence ID" value="CAK9178837.1"/>
    <property type="molecule type" value="Genomic_DNA"/>
</dbReference>
<dbReference type="Pfam" id="PF00282">
    <property type="entry name" value="Pyridoxal_deC"/>
    <property type="match status" value="1"/>
</dbReference>
<reference evidence="8 9" key="1">
    <citation type="submission" date="2024-02" db="EMBL/GenBank/DDBJ databases">
        <authorList>
            <person name="Vignale AGUSTIN F."/>
            <person name="Sosa J E."/>
            <person name="Modenutti C."/>
        </authorList>
    </citation>
    <scope>NUCLEOTIDE SEQUENCE [LARGE SCALE GENOMIC DNA]</scope>
</reference>
<keyword evidence="5 7" id="KW-0456">Lyase</keyword>
<dbReference type="Gene3D" id="3.90.1150.10">
    <property type="entry name" value="Aspartate Aminotransferase, domain 1"/>
    <property type="match status" value="1"/>
</dbReference>
<keyword evidence="3" id="KW-0210">Decarboxylase</keyword>
<comment type="similarity">
    <text evidence="2 7">Belongs to the group II decarboxylase family.</text>
</comment>
<evidence type="ECO:0000256" key="5">
    <source>
        <dbReference type="ARBA" id="ARBA00023239"/>
    </source>
</evidence>
<dbReference type="PROSITE" id="PS00392">
    <property type="entry name" value="DDC_GAD_HDC_YDC"/>
    <property type="match status" value="1"/>
</dbReference>
<evidence type="ECO:0000256" key="1">
    <source>
        <dbReference type="ARBA" id="ARBA00001933"/>
    </source>
</evidence>
<dbReference type="GO" id="GO:0016829">
    <property type="term" value="F:lyase activity"/>
    <property type="evidence" value="ECO:0007669"/>
    <property type="project" value="UniProtKB-KW"/>
</dbReference>
<comment type="caution">
    <text evidence="8">The sequence shown here is derived from an EMBL/GenBank/DDBJ whole genome shotgun (WGS) entry which is preliminary data.</text>
</comment>
<dbReference type="Gene3D" id="3.40.640.10">
    <property type="entry name" value="Type I PLP-dependent aspartate aminotransferase-like (Major domain)"/>
    <property type="match status" value="1"/>
</dbReference>
<dbReference type="InterPro" id="IPR010977">
    <property type="entry name" value="Aromatic_deC"/>
</dbReference>
<dbReference type="SUPFAM" id="SSF53383">
    <property type="entry name" value="PLP-dependent transferases"/>
    <property type="match status" value="1"/>
</dbReference>
<dbReference type="InterPro" id="IPR021115">
    <property type="entry name" value="Pyridoxal-P_BS"/>
</dbReference>
<dbReference type="InterPro" id="IPR015422">
    <property type="entry name" value="PyrdxlP-dep_Trfase_small"/>
</dbReference>
<evidence type="ECO:0000256" key="2">
    <source>
        <dbReference type="ARBA" id="ARBA00009533"/>
    </source>
</evidence>
<dbReference type="PANTHER" id="PTHR11999:SF96">
    <property type="entry name" value="TYROSINE DECARBOXYLASE"/>
    <property type="match status" value="1"/>
</dbReference>
<sequence length="276" mass="30174">MLNLPTTFLFSGGGSGVLQGTTCEAILCTLTAARDQMIDKIGRENIGKPVVYGSDQTHSAAFGLSPDSLRSAIQSDIKSGLIPFFSCATIGATSSNAVDPLGPLCDVAKDYNIWVHIDAAYAGSAFICPEFRHFLRGIEGAHSYSLNAHKWFFTTLDCCRLWIKEPSALIKALSNDPEYLKNKASDSKQVKIPSNEAMACAQKLGASNLRNFIRGHVKMAKHFERLIAVDKSFEVMVPRNFAIVCFLVLPLMLGNPKQKLLGGEEANEFNRKFGIH</sequence>
<dbReference type="InterPro" id="IPR002129">
    <property type="entry name" value="PyrdxlP-dep_de-COase"/>
</dbReference>
<organism evidence="8 9">
    <name type="scientific">Ilex paraguariensis</name>
    <name type="common">yerba mate</name>
    <dbReference type="NCBI Taxonomy" id="185542"/>
    <lineage>
        <taxon>Eukaryota</taxon>
        <taxon>Viridiplantae</taxon>
        <taxon>Streptophyta</taxon>
        <taxon>Embryophyta</taxon>
        <taxon>Tracheophyta</taxon>
        <taxon>Spermatophyta</taxon>
        <taxon>Magnoliopsida</taxon>
        <taxon>eudicotyledons</taxon>
        <taxon>Gunneridae</taxon>
        <taxon>Pentapetalae</taxon>
        <taxon>asterids</taxon>
        <taxon>campanulids</taxon>
        <taxon>Aquifoliales</taxon>
        <taxon>Aquifoliaceae</taxon>
        <taxon>Ilex</taxon>
    </lineage>
</organism>
<evidence type="ECO:0000256" key="7">
    <source>
        <dbReference type="RuleBase" id="RU000382"/>
    </source>
</evidence>
<keyword evidence="4 6" id="KW-0663">Pyridoxal phosphate</keyword>
<evidence type="ECO:0000313" key="9">
    <source>
        <dbReference type="Proteomes" id="UP001642360"/>
    </source>
</evidence>
<evidence type="ECO:0000313" key="8">
    <source>
        <dbReference type="EMBL" id="CAK9178837.1"/>
    </source>
</evidence>
<gene>
    <name evidence="8" type="ORF">ILEXP_LOCUS48765</name>
</gene>
<evidence type="ECO:0000256" key="4">
    <source>
        <dbReference type="ARBA" id="ARBA00022898"/>
    </source>
</evidence>
<accession>A0ABC8UAZ1</accession>
<evidence type="ECO:0000256" key="3">
    <source>
        <dbReference type="ARBA" id="ARBA00022793"/>
    </source>
</evidence>
<dbReference type="Proteomes" id="UP001642360">
    <property type="component" value="Unassembled WGS sequence"/>
</dbReference>
<keyword evidence="9" id="KW-1185">Reference proteome</keyword>
<dbReference type="InterPro" id="IPR015424">
    <property type="entry name" value="PyrdxlP-dep_Trfase"/>
</dbReference>
<evidence type="ECO:0000256" key="6">
    <source>
        <dbReference type="PIRSR" id="PIRSR602129-50"/>
    </source>
</evidence>
<dbReference type="PANTHER" id="PTHR11999">
    <property type="entry name" value="GROUP II PYRIDOXAL-5-PHOSPHATE DECARBOXYLASE"/>
    <property type="match status" value="1"/>
</dbReference>
<dbReference type="InterPro" id="IPR015421">
    <property type="entry name" value="PyrdxlP-dep_Trfase_major"/>
</dbReference>
<protein>
    <submittedName>
        <fullName evidence="8">Uncharacterized protein</fullName>
    </submittedName>
</protein>
<proteinExistence type="inferred from homology"/>
<dbReference type="AlphaFoldDB" id="A0ABC8UAZ1"/>